<name>A0A5D2BMP3_GOSDA</name>
<gene>
    <name evidence="1" type="ORF">ES288_D08G174000v1</name>
</gene>
<protein>
    <submittedName>
        <fullName evidence="1">Uncharacterized protein</fullName>
    </submittedName>
</protein>
<dbReference type="Proteomes" id="UP000323506">
    <property type="component" value="Chromosome D08"/>
</dbReference>
<reference evidence="1 2" key="1">
    <citation type="submission" date="2019-06" db="EMBL/GenBank/DDBJ databases">
        <title>WGS assembly of Gossypium darwinii.</title>
        <authorList>
            <person name="Chen Z.J."/>
            <person name="Sreedasyam A."/>
            <person name="Ando A."/>
            <person name="Song Q."/>
            <person name="De L."/>
            <person name="Hulse-Kemp A."/>
            <person name="Ding M."/>
            <person name="Ye W."/>
            <person name="Kirkbride R."/>
            <person name="Jenkins J."/>
            <person name="Plott C."/>
            <person name="Lovell J."/>
            <person name="Lin Y.-M."/>
            <person name="Vaughn R."/>
            <person name="Liu B."/>
            <person name="Li W."/>
            <person name="Simpson S."/>
            <person name="Scheffler B."/>
            <person name="Saski C."/>
            <person name="Grover C."/>
            <person name="Hu G."/>
            <person name="Conover J."/>
            <person name="Carlson J."/>
            <person name="Shu S."/>
            <person name="Boston L."/>
            <person name="Williams M."/>
            <person name="Peterson D."/>
            <person name="Mcgee K."/>
            <person name="Jones D."/>
            <person name="Wendel J."/>
            <person name="Stelly D."/>
            <person name="Grimwood J."/>
            <person name="Schmutz J."/>
        </authorList>
    </citation>
    <scope>NUCLEOTIDE SEQUENCE [LARGE SCALE GENOMIC DNA]</scope>
    <source>
        <strain evidence="1">1808015.09</strain>
    </source>
</reference>
<dbReference type="AlphaFoldDB" id="A0A5D2BMP3"/>
<evidence type="ECO:0000313" key="1">
    <source>
        <dbReference type="EMBL" id="TYG57828.1"/>
    </source>
</evidence>
<accession>A0A5D2BMP3</accession>
<keyword evidence="2" id="KW-1185">Reference proteome</keyword>
<evidence type="ECO:0000313" key="2">
    <source>
        <dbReference type="Proteomes" id="UP000323506"/>
    </source>
</evidence>
<dbReference type="EMBL" id="CM017708">
    <property type="protein sequence ID" value="TYG57828.1"/>
    <property type="molecule type" value="Genomic_DNA"/>
</dbReference>
<proteinExistence type="predicted"/>
<sequence>MRCSHLRGTRAETNMACTEAKTSSGGACAKARTLAEARHVGTKALGGYGVEAARV</sequence>
<organism evidence="1 2">
    <name type="scientific">Gossypium darwinii</name>
    <name type="common">Darwin's cotton</name>
    <name type="synonym">Gossypium barbadense var. darwinii</name>
    <dbReference type="NCBI Taxonomy" id="34276"/>
    <lineage>
        <taxon>Eukaryota</taxon>
        <taxon>Viridiplantae</taxon>
        <taxon>Streptophyta</taxon>
        <taxon>Embryophyta</taxon>
        <taxon>Tracheophyta</taxon>
        <taxon>Spermatophyta</taxon>
        <taxon>Magnoliopsida</taxon>
        <taxon>eudicotyledons</taxon>
        <taxon>Gunneridae</taxon>
        <taxon>Pentapetalae</taxon>
        <taxon>rosids</taxon>
        <taxon>malvids</taxon>
        <taxon>Malvales</taxon>
        <taxon>Malvaceae</taxon>
        <taxon>Malvoideae</taxon>
        <taxon>Gossypium</taxon>
    </lineage>
</organism>